<accession>A0A6L5YKU5</accession>
<feature type="binding site" evidence="10">
    <location>
        <position position="125"/>
    </location>
    <ligand>
        <name>substrate</name>
    </ligand>
</feature>
<dbReference type="PANTHER" id="PTHR10353">
    <property type="entry name" value="GLYCOSYL HYDROLASE"/>
    <property type="match status" value="1"/>
</dbReference>
<feature type="active site" description="Proton donor" evidence="9">
    <location>
        <position position="170"/>
    </location>
</feature>
<evidence type="ECO:0000256" key="7">
    <source>
        <dbReference type="ARBA" id="ARBA00023295"/>
    </source>
</evidence>
<dbReference type="GO" id="GO:0008422">
    <property type="term" value="F:beta-glucosidase activity"/>
    <property type="evidence" value="ECO:0007669"/>
    <property type="project" value="UniProtKB-EC"/>
</dbReference>
<keyword evidence="14" id="KW-1185">Reference proteome</keyword>
<feature type="binding site" evidence="10">
    <location>
        <position position="17"/>
    </location>
    <ligand>
        <name>substrate</name>
    </ligand>
</feature>
<evidence type="ECO:0000256" key="1">
    <source>
        <dbReference type="ARBA" id="ARBA00000448"/>
    </source>
</evidence>
<evidence type="ECO:0000313" key="14">
    <source>
        <dbReference type="Proteomes" id="UP000476055"/>
    </source>
</evidence>
<evidence type="ECO:0000256" key="4">
    <source>
        <dbReference type="ARBA" id="ARBA00022801"/>
    </source>
</evidence>
<dbReference type="InterPro" id="IPR017736">
    <property type="entry name" value="Glyco_hydro_1_beta-glucosidase"/>
</dbReference>
<evidence type="ECO:0000256" key="6">
    <source>
        <dbReference type="ARBA" id="ARBA00023277"/>
    </source>
</evidence>
<keyword evidence="8" id="KW-0624">Polysaccharide degradation</keyword>
<dbReference type="Pfam" id="PF00232">
    <property type="entry name" value="Glyco_hydro_1"/>
    <property type="match status" value="1"/>
</dbReference>
<feature type="active site" description="Nucleophile" evidence="9 11">
    <location>
        <position position="364"/>
    </location>
</feature>
<dbReference type="FunFam" id="3.20.20.80:FF:000004">
    <property type="entry name" value="Beta-glucosidase 6-phospho-beta-glucosidase"/>
    <property type="match status" value="1"/>
</dbReference>
<dbReference type="GO" id="GO:0030245">
    <property type="term" value="P:cellulose catabolic process"/>
    <property type="evidence" value="ECO:0007669"/>
    <property type="project" value="UniProtKB-KW"/>
</dbReference>
<organism evidence="13 14">
    <name type="scientific">Waltera intestinalis</name>
    <dbReference type="NCBI Taxonomy" id="2606635"/>
    <lineage>
        <taxon>Bacteria</taxon>
        <taxon>Bacillati</taxon>
        <taxon>Bacillota</taxon>
        <taxon>Clostridia</taxon>
        <taxon>Lachnospirales</taxon>
        <taxon>Lachnospiraceae</taxon>
        <taxon>Waltera</taxon>
    </lineage>
</organism>
<dbReference type="PROSITE" id="PS00653">
    <property type="entry name" value="GLYCOSYL_HYDROL_F1_2"/>
    <property type="match status" value="1"/>
</dbReference>
<evidence type="ECO:0000256" key="2">
    <source>
        <dbReference type="ARBA" id="ARBA00010838"/>
    </source>
</evidence>
<evidence type="ECO:0000256" key="5">
    <source>
        <dbReference type="ARBA" id="ARBA00023001"/>
    </source>
</evidence>
<comment type="similarity">
    <text evidence="2 12">Belongs to the glycosyl hydrolase 1 family.</text>
</comment>
<dbReference type="InterPro" id="IPR017853">
    <property type="entry name" value="GH"/>
</dbReference>
<dbReference type="AlphaFoldDB" id="A0A6L5YKU5"/>
<keyword evidence="5" id="KW-0136">Cellulose degradation</keyword>
<dbReference type="PROSITE" id="PS00572">
    <property type="entry name" value="GLYCOSYL_HYDROL_F1_1"/>
    <property type="match status" value="1"/>
</dbReference>
<dbReference type="InterPro" id="IPR001360">
    <property type="entry name" value="Glyco_hydro_1"/>
</dbReference>
<dbReference type="Proteomes" id="UP000476055">
    <property type="component" value="Unassembled WGS sequence"/>
</dbReference>
<dbReference type="EC" id="3.2.1.21" evidence="3 12"/>
<dbReference type="SUPFAM" id="SSF51445">
    <property type="entry name" value="(Trans)glycosidases"/>
    <property type="match status" value="1"/>
</dbReference>
<keyword evidence="6" id="KW-0119">Carbohydrate metabolism</keyword>
<keyword evidence="4 12" id="KW-0378">Hydrolase</keyword>
<evidence type="ECO:0000256" key="12">
    <source>
        <dbReference type="RuleBase" id="RU361175"/>
    </source>
</evidence>
<dbReference type="PANTHER" id="PTHR10353:SF36">
    <property type="entry name" value="LP05116P"/>
    <property type="match status" value="1"/>
</dbReference>
<keyword evidence="7 12" id="KW-0326">Glycosidase</keyword>
<dbReference type="GO" id="GO:0005829">
    <property type="term" value="C:cytosol"/>
    <property type="evidence" value="ECO:0007669"/>
    <property type="project" value="TreeGrafter"/>
</dbReference>
<name>A0A6L5YKU5_9FIRM</name>
<dbReference type="NCBIfam" id="TIGR03356">
    <property type="entry name" value="BGL"/>
    <property type="match status" value="1"/>
</dbReference>
<dbReference type="Gene3D" id="3.20.20.80">
    <property type="entry name" value="Glycosidases"/>
    <property type="match status" value="1"/>
</dbReference>
<evidence type="ECO:0000256" key="8">
    <source>
        <dbReference type="ARBA" id="ARBA00023326"/>
    </source>
</evidence>
<dbReference type="InterPro" id="IPR018120">
    <property type="entry name" value="Glyco_hydro_1_AS"/>
</dbReference>
<evidence type="ECO:0000256" key="11">
    <source>
        <dbReference type="PROSITE-ProRule" id="PRU10055"/>
    </source>
</evidence>
<dbReference type="PRINTS" id="PR00131">
    <property type="entry name" value="GLHYDRLASE1"/>
</dbReference>
<feature type="binding site" evidence="10">
    <location>
        <position position="411"/>
    </location>
    <ligand>
        <name>substrate</name>
    </ligand>
</feature>
<comment type="caution">
    <text evidence="13">The sequence shown here is derived from an EMBL/GenBank/DDBJ whole genome shotgun (WGS) entry which is preliminary data.</text>
</comment>
<gene>
    <name evidence="13" type="ORF">FYJ59_11690</name>
</gene>
<comment type="catalytic activity">
    <reaction evidence="1 12">
        <text>Hydrolysis of terminal, non-reducing beta-D-glucosyl residues with release of beta-D-glucose.</text>
        <dbReference type="EC" id="3.2.1.21"/>
    </reaction>
</comment>
<dbReference type="EMBL" id="VUMU01000016">
    <property type="protein sequence ID" value="MST58891.1"/>
    <property type="molecule type" value="Genomic_DNA"/>
</dbReference>
<feature type="binding site" evidence="10">
    <location>
        <position position="309"/>
    </location>
    <ligand>
        <name>substrate</name>
    </ligand>
</feature>
<evidence type="ECO:0000256" key="3">
    <source>
        <dbReference type="ARBA" id="ARBA00012744"/>
    </source>
</evidence>
<dbReference type="RefSeq" id="WP_154497471.1">
    <property type="nucleotide sequence ID" value="NZ_VUMU01000016.1"/>
</dbReference>
<evidence type="ECO:0000256" key="9">
    <source>
        <dbReference type="PIRSR" id="PIRSR617736-1"/>
    </source>
</evidence>
<reference evidence="13 14" key="1">
    <citation type="submission" date="2019-08" db="EMBL/GenBank/DDBJ databases">
        <title>In-depth cultivation of the pig gut microbiome towards novel bacterial diversity and tailored functional studies.</title>
        <authorList>
            <person name="Wylensek D."/>
            <person name="Hitch T.C.A."/>
            <person name="Clavel T."/>
        </authorList>
    </citation>
    <scope>NUCLEOTIDE SEQUENCE [LARGE SCALE GENOMIC DNA]</scope>
    <source>
        <strain evidence="13 14">WCA3-601-WT-6H</strain>
    </source>
</reference>
<dbReference type="InterPro" id="IPR033132">
    <property type="entry name" value="GH_1_N_CS"/>
</dbReference>
<feature type="binding site" evidence="10">
    <location>
        <begin position="418"/>
        <end position="419"/>
    </location>
    <ligand>
        <name>substrate</name>
    </ligand>
</feature>
<protein>
    <recommendedName>
        <fullName evidence="3 12">Beta-glucosidase</fullName>
        <ecNumber evidence="3 12">3.2.1.21</ecNumber>
    </recommendedName>
</protein>
<feature type="binding site" evidence="10">
    <location>
        <position position="169"/>
    </location>
    <ligand>
        <name>substrate</name>
    </ligand>
</feature>
<proteinExistence type="inferred from homology"/>
<evidence type="ECO:0000256" key="10">
    <source>
        <dbReference type="PIRSR" id="PIRSR617736-2"/>
    </source>
</evidence>
<evidence type="ECO:0000313" key="13">
    <source>
        <dbReference type="EMBL" id="MST58891.1"/>
    </source>
</evidence>
<sequence>MSFRKDFVWGAATAAYQIEGAAYEDGRGESVWDVHCHDTRKNPEGKQNILDGETGDVSCDFYHHYEEDIQRMKNMGLKAFRFSISWSRVLPDGTGRVNEKGLQFYSDLVDALLEAEIEPWVTLFHWDFPQQLQIRGGWQNPESPEWFAEYTKVIVDRLSDRVSHWMTLNEPQCHLIIGHVQGNCAPKLRLTEPEYLLAIHNHLKAHGRAVQVIRKYAKKKPEIGVAFCFGSSVPVSDQPEDVKAARIATLREDTKDLWAVSWWLDPVILGHYPEKGMEAYGENCPEELRNPEDLKLISEPLDFLGINVYQSGRVESDGQGGYREAKNPCGAPVTAMKWQVTPESLYYVPKFLQEKYKLPIVITENGLSCPDWVFLDGKVHDPMRIDFMHRYLSCLKKAAEEGTDIRGYFAWSAIDNMEWNNGYTERFGLIYVDYTTQKRILKDSAYWYREVIGSNGENL</sequence>